<dbReference type="AlphaFoldDB" id="A0A2H1FNV6"/>
<accession>A0A2H1FNV6</accession>
<evidence type="ECO:0000313" key="2">
    <source>
        <dbReference type="EMBL" id="SMR43010.1"/>
    </source>
</evidence>
<sequence>MATSPAGGSPRLRTSERVPSTPSPEPPPTASAIQPCPLLGLSAELRNNVWELAYTFRKESGTETDLLADQCPTTALLLTCRQIKSEAIGFFEAAESRYWEQDLFVLEREFNEEKCRDVTAQLLRLDDSCVRRMENIYLELNRFEHRVQCFSIPETDHTAWELRIRNTYTQDVVTTIYAVGSELADIPWPRPRPSVGMPTEEDVSTMPEVMNAPPLAPREKIVQAWGAMVKCAGFVWKGMHVFEVCTSHHIPVAA</sequence>
<dbReference type="Proteomes" id="UP000245764">
    <property type="component" value="Chromosome 1"/>
</dbReference>
<dbReference type="EMBL" id="LT854253">
    <property type="protein sequence ID" value="SMR43010.1"/>
    <property type="molecule type" value="Genomic_DNA"/>
</dbReference>
<proteinExistence type="predicted"/>
<reference evidence="3" key="1">
    <citation type="submission" date="2017-05" db="EMBL/GenBank/DDBJ databases">
        <authorList>
            <person name="Song R."/>
            <person name="Chenine A.L."/>
            <person name="Ruprecht R.M."/>
        </authorList>
    </citation>
    <scope>NUCLEOTIDE SEQUENCE [LARGE SCALE GENOMIC DNA]</scope>
</reference>
<name>A0A2H1FNV6_ZYMTR</name>
<evidence type="ECO:0000313" key="3">
    <source>
        <dbReference type="Proteomes" id="UP000245764"/>
    </source>
</evidence>
<protein>
    <submittedName>
        <fullName evidence="2">Uncharacterized protein</fullName>
    </submittedName>
</protein>
<organism evidence="2 3">
    <name type="scientific">Zymoseptoria tritici ST99CH_1E4</name>
    <dbReference type="NCBI Taxonomy" id="1276532"/>
    <lineage>
        <taxon>Eukaryota</taxon>
        <taxon>Fungi</taxon>
        <taxon>Dikarya</taxon>
        <taxon>Ascomycota</taxon>
        <taxon>Pezizomycotina</taxon>
        <taxon>Dothideomycetes</taxon>
        <taxon>Dothideomycetidae</taxon>
        <taxon>Mycosphaerellales</taxon>
        <taxon>Mycosphaerellaceae</taxon>
        <taxon>Zymoseptoria</taxon>
    </lineage>
</organism>
<evidence type="ECO:0000256" key="1">
    <source>
        <dbReference type="SAM" id="MobiDB-lite"/>
    </source>
</evidence>
<feature type="region of interest" description="Disordered" evidence="1">
    <location>
        <begin position="1"/>
        <end position="32"/>
    </location>
</feature>
<gene>
    <name evidence="2" type="ORF">ZT1E4_G1788</name>
</gene>